<gene>
    <name evidence="1" type="ORF">GETHPA_15610</name>
</gene>
<accession>A0ABQ5Q5R5</accession>
<evidence type="ECO:0008006" key="3">
    <source>
        <dbReference type="Google" id="ProtNLM"/>
    </source>
</evidence>
<name>A0ABQ5Q5R5_9BACT</name>
<dbReference type="EMBL" id="BSDD01000003">
    <property type="protein sequence ID" value="GLH70028.1"/>
    <property type="molecule type" value="Genomic_DNA"/>
</dbReference>
<comment type="caution">
    <text evidence="1">The sequence shown here is derived from an EMBL/GenBank/DDBJ whole genome shotgun (WGS) entry which is preliminary data.</text>
</comment>
<reference evidence="1 2" key="1">
    <citation type="journal article" date="2023" name="Antonie Van Leeuwenhoek">
        <title>Mesoterricola silvestris gen. nov., sp. nov., Mesoterricola sediminis sp. nov., Geothrix oryzae sp. nov., Geothrix edaphica sp. nov., Geothrix rubra sp. nov., and Geothrix limicola sp. nov., six novel members of Acidobacteriota isolated from soils.</title>
        <authorList>
            <person name="Itoh H."/>
            <person name="Sugisawa Y."/>
            <person name="Mise K."/>
            <person name="Xu Z."/>
            <person name="Kuniyasu M."/>
            <person name="Ushijima N."/>
            <person name="Kawano K."/>
            <person name="Kobayashi E."/>
            <person name="Shiratori Y."/>
            <person name="Masuda Y."/>
            <person name="Senoo K."/>
        </authorList>
    </citation>
    <scope>NUCLEOTIDE SEQUENCE [LARGE SCALE GENOMIC DNA]</scope>
    <source>
        <strain evidence="1 2">Red803</strain>
    </source>
</reference>
<evidence type="ECO:0000313" key="1">
    <source>
        <dbReference type="EMBL" id="GLH70028.1"/>
    </source>
</evidence>
<sequence>MLHAVPDLLDALEARLIAGDDPMGLLSSIRWSELVGWPEDREGAQALQRKVASIQALVNGLQAPLRATLMGLAGDRGYGRDGQVAGGPVLAPRMYGRI</sequence>
<organism evidence="1 2">
    <name type="scientific">Geothrix rubra</name>
    <dbReference type="NCBI Taxonomy" id="2927977"/>
    <lineage>
        <taxon>Bacteria</taxon>
        <taxon>Pseudomonadati</taxon>
        <taxon>Acidobacteriota</taxon>
        <taxon>Holophagae</taxon>
        <taxon>Holophagales</taxon>
        <taxon>Holophagaceae</taxon>
        <taxon>Geothrix</taxon>
    </lineage>
</organism>
<dbReference type="RefSeq" id="WP_285724343.1">
    <property type="nucleotide sequence ID" value="NZ_BSDD01000003.1"/>
</dbReference>
<keyword evidence="2" id="KW-1185">Reference proteome</keyword>
<evidence type="ECO:0000313" key="2">
    <source>
        <dbReference type="Proteomes" id="UP001165089"/>
    </source>
</evidence>
<dbReference type="Proteomes" id="UP001165089">
    <property type="component" value="Unassembled WGS sequence"/>
</dbReference>
<protein>
    <recommendedName>
        <fullName evidence="3">Flagellar protein FliT</fullName>
    </recommendedName>
</protein>
<proteinExistence type="predicted"/>